<keyword evidence="4" id="KW-1185">Reference proteome</keyword>
<dbReference type="Pfam" id="PF22818">
    <property type="entry name" value="ApeI-like"/>
    <property type="match status" value="1"/>
</dbReference>
<keyword evidence="3" id="KW-0614">Plasmid</keyword>
<dbReference type="PANTHER" id="PTHR30272">
    <property type="entry name" value="3-HYDROXYACYL-[ACYL-CARRIER-PROTEIN] DEHYDRATASE"/>
    <property type="match status" value="1"/>
</dbReference>
<dbReference type="SUPFAM" id="SSF54637">
    <property type="entry name" value="Thioesterase/thiol ester dehydrase-isomerase"/>
    <property type="match status" value="1"/>
</dbReference>
<evidence type="ECO:0000313" key="4">
    <source>
        <dbReference type="Proteomes" id="UP000595197"/>
    </source>
</evidence>
<dbReference type="RefSeq" id="WP_201083046.1">
    <property type="nucleotide sequence ID" value="NZ_CP067422.1"/>
</dbReference>
<evidence type="ECO:0000313" key="3">
    <source>
        <dbReference type="EMBL" id="QQP93456.1"/>
    </source>
</evidence>
<evidence type="ECO:0000259" key="2">
    <source>
        <dbReference type="Pfam" id="PF22818"/>
    </source>
</evidence>
<accession>A0ABX7BI69</accession>
<organism evidence="3 4">
    <name type="scientific">Skermanella cutis</name>
    <dbReference type="NCBI Taxonomy" id="2775420"/>
    <lineage>
        <taxon>Bacteria</taxon>
        <taxon>Pseudomonadati</taxon>
        <taxon>Pseudomonadota</taxon>
        <taxon>Alphaproteobacteria</taxon>
        <taxon>Rhodospirillales</taxon>
        <taxon>Azospirillaceae</taxon>
        <taxon>Skermanella</taxon>
    </lineage>
</organism>
<sequence>MSTPDNPLSDAEPGVVPRDWPIDRVVEREPGRKCVALKYLSFSDPIFTEHFPGMPIYPGSMVLNSVFATARAMMEGGPAAWRVAGVKRASFRRPSLPGRILTITTSIAPDGPPGSAAEVRYTVGDGEGTPLGNGSILLAEGTP</sequence>
<name>A0ABX7BI69_9PROT</name>
<dbReference type="InterPro" id="IPR013114">
    <property type="entry name" value="FabA_FabZ"/>
</dbReference>
<dbReference type="InterPro" id="IPR054545">
    <property type="entry name" value="ApeI-like"/>
</dbReference>
<proteinExistence type="predicted"/>
<reference evidence="3" key="1">
    <citation type="submission" date="2021-02" db="EMBL/GenBank/DDBJ databases">
        <title>Skermanella TT6 skin isolate.</title>
        <authorList>
            <person name="Lee K."/>
            <person name="Ganzorig M."/>
        </authorList>
    </citation>
    <scope>NUCLEOTIDE SEQUENCE</scope>
    <source>
        <strain evidence="3">TT6</strain>
    </source>
</reference>
<dbReference type="EMBL" id="CP067422">
    <property type="protein sequence ID" value="QQP93456.1"/>
    <property type="molecule type" value="Genomic_DNA"/>
</dbReference>
<dbReference type="Proteomes" id="UP000595197">
    <property type="component" value="Plasmid pTT6-2"/>
</dbReference>
<protein>
    <recommendedName>
        <fullName evidence="2">ApeI dehydratase-like domain-containing protein</fullName>
    </recommendedName>
</protein>
<dbReference type="Gene3D" id="3.10.129.10">
    <property type="entry name" value="Hotdog Thioesterase"/>
    <property type="match status" value="1"/>
</dbReference>
<feature type="domain" description="ApeI dehydratase-like" evidence="2">
    <location>
        <begin position="33"/>
        <end position="109"/>
    </location>
</feature>
<geneLocation type="plasmid" evidence="3 4">
    <name>pTT6-2</name>
</geneLocation>
<evidence type="ECO:0000256" key="1">
    <source>
        <dbReference type="ARBA" id="ARBA00023239"/>
    </source>
</evidence>
<dbReference type="PANTHER" id="PTHR30272:SF1">
    <property type="entry name" value="3-HYDROXYACYL-[ACYL-CARRIER-PROTEIN] DEHYDRATASE"/>
    <property type="match status" value="1"/>
</dbReference>
<dbReference type="InterPro" id="IPR029069">
    <property type="entry name" value="HotDog_dom_sf"/>
</dbReference>
<keyword evidence="1" id="KW-0456">Lyase</keyword>
<gene>
    <name evidence="3" type="ORF">IGS68_33070</name>
</gene>